<dbReference type="OrthoDB" id="10055769at2759"/>
<comment type="similarity">
    <text evidence="1">Belongs to the RdRP family.</text>
</comment>
<dbReference type="PANTHER" id="PTHR23079:SF55">
    <property type="entry name" value="RNA-DIRECTED RNA POLYMERASE"/>
    <property type="match status" value="1"/>
</dbReference>
<gene>
    <name evidence="3" type="ORF">CROQUDRAFT_85752</name>
</gene>
<dbReference type="EC" id="2.7.7.48" evidence="1"/>
<sequence length="1136" mass="130585">MPIQNSSNEEIILCPNSSTFTNFDWLSTYEISRVLHTVIEPEELKLLQVETLIEPGWKQSNPNDIRDKMIESLKLNDQILINKDIRILNQVKSIPTNLKVAINKALIEDHKEKYEDLLKQIEFSLELNHSINHDKKLRFKILTPKFCKSNALYRKYGSNRFLIIKLDSNQFINHLRSTSSKFMITKELTRDFFTRPLRIANRAEVIMVDLQSTPESSICPSFSKFMNDTLNIELNQNLSLAKWVARSSLLLSSTNPTIDFKPENIRRVPDVFSNSLLISHDEMNLIADALGLNYLPSAIEGRIQAKEVFVWRLGKIPESDDDENHLIQLWEDQVKGFKSVVFIKFMAFCYNFKLKGFQKEELFTSIALDQCQIVKGLTGKGSVMTDGAAAISHLGALQISRANGKTPDFLPSVYQGRIGFAKGLWFLDPNSDQLGQTCWIEIRDSQWKANLKPDSQFHFNLCRYSVPVEKSASLGKQNLPILASRGVPSSTLRDLIHEAVQAIKEDFLTSDPLDLAKTMARQTSLLAQRKITLRNQFRSFHDPTINRVDKTMNNSIKESTTDQLDPLSLAPMSFEEELTCLLTAGFSTSNRQVVEGLRKVKEAKLTRMLNFKIPVTQSAYVYVIPDPTGTLREDEAFLQFSSFRNPYTGLRVAHLICSALISRAPCVAPIDVQRINLVANASLKRAYFDILVCSIHGDRALLSLLSGGDYDGDQVFVIWDQRLVEPFQNAYPSAYHEPNETEWFDKVLTRTVKDQLLLPYKTDSKMFMNEAQKILLKGLFTPSHHSVYSLRHSLCDYILGSEDPLTFLIGWIYVKCLDAPKSGLVLRPQKDGEIIDLLKRHIRRLKIGDRMDMNLPMPSFLKDEYQGSNRYFKYPHESIYVLDRLRDTILKARDEFRSQNQKEGNNNFYIKDPDLYDFFLSQKSMFDKPLKKIEDGQKEDVFFKWGRLGIWIGVLRRIQRKISSLNQIYCKAVERSQNDRSNHQLIQDKDGYVPREDNTVYFVWESAYDEDKDELEDLLNANDNEKKIFKLSKRAYLDGLRADGYALLKASCASYLTSPTAYFPYVMAFREICYLKGQAMAGKYWKHFIPLQFLEEEKEFEENRSTSLTQESNSSLASVVKCIIKISDEHNSNSLV</sequence>
<protein>
    <recommendedName>
        <fullName evidence="1">RNA-dependent RNA polymerase</fullName>
        <ecNumber evidence="1">2.7.7.48</ecNumber>
    </recommendedName>
</protein>
<evidence type="ECO:0000313" key="4">
    <source>
        <dbReference type="Proteomes" id="UP000886653"/>
    </source>
</evidence>
<comment type="caution">
    <text evidence="3">The sequence shown here is derived from an EMBL/GenBank/DDBJ whole genome shotgun (WGS) entry which is preliminary data.</text>
</comment>
<dbReference type="EMBL" id="MU167208">
    <property type="protein sequence ID" value="KAG0152619.1"/>
    <property type="molecule type" value="Genomic_DNA"/>
</dbReference>
<keyword evidence="1" id="KW-0808">Transferase</keyword>
<feature type="domain" description="RDRP core" evidence="2">
    <location>
        <begin position="379"/>
        <end position="886"/>
    </location>
</feature>
<dbReference type="GO" id="GO:0003723">
    <property type="term" value="F:RNA binding"/>
    <property type="evidence" value="ECO:0007669"/>
    <property type="project" value="UniProtKB-KW"/>
</dbReference>
<dbReference type="PANTHER" id="PTHR23079">
    <property type="entry name" value="RNA-DEPENDENT RNA POLYMERASE"/>
    <property type="match status" value="1"/>
</dbReference>
<organism evidence="3 4">
    <name type="scientific">Cronartium quercuum f. sp. fusiforme G11</name>
    <dbReference type="NCBI Taxonomy" id="708437"/>
    <lineage>
        <taxon>Eukaryota</taxon>
        <taxon>Fungi</taxon>
        <taxon>Dikarya</taxon>
        <taxon>Basidiomycota</taxon>
        <taxon>Pucciniomycotina</taxon>
        <taxon>Pucciniomycetes</taxon>
        <taxon>Pucciniales</taxon>
        <taxon>Coleosporiaceae</taxon>
        <taxon>Cronartium</taxon>
    </lineage>
</organism>
<evidence type="ECO:0000313" key="3">
    <source>
        <dbReference type="EMBL" id="KAG0152619.1"/>
    </source>
</evidence>
<proteinExistence type="inferred from homology"/>
<keyword evidence="1" id="KW-0548">Nucleotidyltransferase</keyword>
<comment type="catalytic activity">
    <reaction evidence="1">
        <text>RNA(n) + a ribonucleoside 5'-triphosphate = RNA(n+1) + diphosphate</text>
        <dbReference type="Rhea" id="RHEA:21248"/>
        <dbReference type="Rhea" id="RHEA-COMP:14527"/>
        <dbReference type="Rhea" id="RHEA-COMP:17342"/>
        <dbReference type="ChEBI" id="CHEBI:33019"/>
        <dbReference type="ChEBI" id="CHEBI:61557"/>
        <dbReference type="ChEBI" id="CHEBI:140395"/>
        <dbReference type="EC" id="2.7.7.48"/>
    </reaction>
</comment>
<evidence type="ECO:0000259" key="2">
    <source>
        <dbReference type="Pfam" id="PF05183"/>
    </source>
</evidence>
<keyword evidence="1" id="KW-0696">RNA-directed RNA polymerase</keyword>
<dbReference type="GO" id="GO:0031380">
    <property type="term" value="C:nuclear RNA-directed RNA polymerase complex"/>
    <property type="evidence" value="ECO:0007669"/>
    <property type="project" value="TreeGrafter"/>
</dbReference>
<dbReference type="Proteomes" id="UP000886653">
    <property type="component" value="Unassembled WGS sequence"/>
</dbReference>
<name>A0A9P6THZ3_9BASI</name>
<dbReference type="GO" id="GO:0003968">
    <property type="term" value="F:RNA-directed RNA polymerase activity"/>
    <property type="evidence" value="ECO:0007669"/>
    <property type="project" value="UniProtKB-KW"/>
</dbReference>
<reference evidence="3" key="1">
    <citation type="submission" date="2013-11" db="EMBL/GenBank/DDBJ databases">
        <title>Genome sequence of the fusiform rust pathogen reveals effectors for host alternation and coevolution with pine.</title>
        <authorList>
            <consortium name="DOE Joint Genome Institute"/>
            <person name="Smith K."/>
            <person name="Pendleton A."/>
            <person name="Kubisiak T."/>
            <person name="Anderson C."/>
            <person name="Salamov A."/>
            <person name="Aerts A."/>
            <person name="Riley R."/>
            <person name="Clum A."/>
            <person name="Lindquist E."/>
            <person name="Ence D."/>
            <person name="Campbell M."/>
            <person name="Kronenberg Z."/>
            <person name="Feau N."/>
            <person name="Dhillon B."/>
            <person name="Hamelin R."/>
            <person name="Burleigh J."/>
            <person name="Smith J."/>
            <person name="Yandell M."/>
            <person name="Nelson C."/>
            <person name="Grigoriev I."/>
            <person name="Davis J."/>
        </authorList>
    </citation>
    <scope>NUCLEOTIDE SEQUENCE</scope>
    <source>
        <strain evidence="3">G11</strain>
    </source>
</reference>
<dbReference type="GO" id="GO:0030422">
    <property type="term" value="P:siRNA processing"/>
    <property type="evidence" value="ECO:0007669"/>
    <property type="project" value="TreeGrafter"/>
</dbReference>
<feature type="domain" description="RDRP core" evidence="2">
    <location>
        <begin position="137"/>
        <end position="305"/>
    </location>
</feature>
<keyword evidence="1" id="KW-0694">RNA-binding</keyword>
<dbReference type="InterPro" id="IPR057596">
    <property type="entry name" value="RDRP_core"/>
</dbReference>
<accession>A0A9P6THZ3</accession>
<keyword evidence="4" id="KW-1185">Reference proteome</keyword>
<evidence type="ECO:0000256" key="1">
    <source>
        <dbReference type="RuleBase" id="RU363098"/>
    </source>
</evidence>
<dbReference type="AlphaFoldDB" id="A0A9P6THZ3"/>
<dbReference type="InterPro" id="IPR007855">
    <property type="entry name" value="RDRP"/>
</dbReference>
<dbReference type="Pfam" id="PF05183">
    <property type="entry name" value="RdRP"/>
    <property type="match status" value="2"/>
</dbReference>